<feature type="transmembrane region" description="Helical" evidence="8">
    <location>
        <begin position="538"/>
        <end position="555"/>
    </location>
</feature>
<dbReference type="InterPro" id="IPR022764">
    <property type="entry name" value="Peptidase_S54_rhomboid_dom"/>
</dbReference>
<dbReference type="AlphaFoldDB" id="A0A0F7U115"/>
<evidence type="ECO:0000256" key="2">
    <source>
        <dbReference type="ARBA" id="ARBA00009045"/>
    </source>
</evidence>
<keyword evidence="5 8" id="KW-1133">Transmembrane helix</keyword>
<evidence type="ECO:0000256" key="6">
    <source>
        <dbReference type="ARBA" id="ARBA00023136"/>
    </source>
</evidence>
<dbReference type="STRING" id="104259.A0A0F7U115"/>
<comment type="similarity">
    <text evidence="2">Belongs to the peptidase S54 family.</text>
</comment>
<proteinExistence type="inferred from homology"/>
<dbReference type="Pfam" id="PF01694">
    <property type="entry name" value="Rhomboid"/>
    <property type="match status" value="1"/>
</dbReference>
<keyword evidence="11" id="KW-1185">Reference proteome</keyword>
<sequence>MSNVLWVAWRIPCSGLRSPGVLPPVSFRPIYRNLRMTPWSLSSSPVNRPFSSLHPTSPCRHRPNATTIIYQIFSHAPIQRRLKRTTAATTAASKGIESLPGERPYSDTQIKSIFASNKISARLGNRTLAVLQARRADGTLDLDLPSDISRGVPQSQLDTALEWLRQNYPIDEDAAILARIEREEFEAEQKLVRRAEQLGLYKPQSGSYEAELGEDKSVYGKSVLKEAREKNEKRLLAEKERKRQQWLEGENDEVERLQRQMEGNTALQKYQEAALTEARPRADPNERPYLAWVQKHHIAGTLNQAEAVNLTTSQRLLAPLIFTILVLGLCYVFAQNYEAPARQDRMWPDVPPAAATVGAIIGANLAVTFLWKYVPPSWKLLNRFFVIVPFYPSSLGVLGSTFSHQTWRHLATNMMVLGLMGTRVHDELGRGNFLAIYLASGAVGSMVSLSRSVLLGYLGMTSLGASAATSGIVAAWCMYHFDDKITMWILPRDLRETLWTQGWIFLACLVATEVFSMVTPARFLRAWPLSRLTKMDHAAHLGGYFTGAGCGYALVQQRRAREREQRAHDSKWLEKFVR</sequence>
<dbReference type="InterPro" id="IPR035952">
    <property type="entry name" value="Rhomboid-like_sf"/>
</dbReference>
<organism evidence="10 11">
    <name type="scientific">Penicillium brasilianum</name>
    <dbReference type="NCBI Taxonomy" id="104259"/>
    <lineage>
        <taxon>Eukaryota</taxon>
        <taxon>Fungi</taxon>
        <taxon>Dikarya</taxon>
        <taxon>Ascomycota</taxon>
        <taxon>Pezizomycotina</taxon>
        <taxon>Eurotiomycetes</taxon>
        <taxon>Eurotiomycetidae</taxon>
        <taxon>Eurotiales</taxon>
        <taxon>Aspergillaceae</taxon>
        <taxon>Penicillium</taxon>
    </lineage>
</organism>
<evidence type="ECO:0000259" key="9">
    <source>
        <dbReference type="Pfam" id="PF01694"/>
    </source>
</evidence>
<dbReference type="OrthoDB" id="10260614at2759"/>
<dbReference type="Gene3D" id="1.20.1540.10">
    <property type="entry name" value="Rhomboid-like"/>
    <property type="match status" value="1"/>
</dbReference>
<dbReference type="GO" id="GO:0004252">
    <property type="term" value="F:serine-type endopeptidase activity"/>
    <property type="evidence" value="ECO:0007669"/>
    <property type="project" value="InterPro"/>
</dbReference>
<feature type="coiled-coil region" evidence="7">
    <location>
        <begin position="225"/>
        <end position="267"/>
    </location>
</feature>
<evidence type="ECO:0000256" key="1">
    <source>
        <dbReference type="ARBA" id="ARBA00004141"/>
    </source>
</evidence>
<dbReference type="InterPro" id="IPR050925">
    <property type="entry name" value="Rhomboid_protease_S54"/>
</dbReference>
<comment type="subcellular location">
    <subcellularLocation>
        <location evidence="1">Membrane</location>
        <topology evidence="1">Multi-pass membrane protein</topology>
    </subcellularLocation>
</comment>
<keyword evidence="4" id="KW-0378">Hydrolase</keyword>
<keyword evidence="6 8" id="KW-0472">Membrane</keyword>
<dbReference type="GO" id="GO:0016020">
    <property type="term" value="C:membrane"/>
    <property type="evidence" value="ECO:0007669"/>
    <property type="project" value="UniProtKB-SubCell"/>
</dbReference>
<evidence type="ECO:0000313" key="10">
    <source>
        <dbReference type="EMBL" id="CEJ61345.1"/>
    </source>
</evidence>
<gene>
    <name evidence="10" type="ORF">PMG11_09880</name>
</gene>
<feature type="transmembrane region" description="Helical" evidence="8">
    <location>
        <begin position="386"/>
        <end position="407"/>
    </location>
</feature>
<evidence type="ECO:0000256" key="5">
    <source>
        <dbReference type="ARBA" id="ARBA00022989"/>
    </source>
</evidence>
<name>A0A0F7U115_PENBI</name>
<evidence type="ECO:0000256" key="4">
    <source>
        <dbReference type="ARBA" id="ARBA00022801"/>
    </source>
</evidence>
<dbReference type="EMBL" id="CDHK01000010">
    <property type="protein sequence ID" value="CEJ61345.1"/>
    <property type="molecule type" value="Genomic_DNA"/>
</dbReference>
<dbReference type="PANTHER" id="PTHR43731">
    <property type="entry name" value="RHOMBOID PROTEASE"/>
    <property type="match status" value="1"/>
</dbReference>
<evidence type="ECO:0000256" key="8">
    <source>
        <dbReference type="SAM" id="Phobius"/>
    </source>
</evidence>
<accession>A0A0F7U115</accession>
<reference evidence="11" key="1">
    <citation type="journal article" date="2015" name="Genome Announc.">
        <title>Draft genome sequence of the fungus Penicillium brasilianum MG11.</title>
        <authorList>
            <person name="Horn F."/>
            <person name="Linde J."/>
            <person name="Mattern D.J."/>
            <person name="Walther G."/>
            <person name="Guthke R."/>
            <person name="Brakhage A.A."/>
            <person name="Valiante V."/>
        </authorList>
    </citation>
    <scope>NUCLEOTIDE SEQUENCE [LARGE SCALE GENOMIC DNA]</scope>
    <source>
        <strain evidence="11">MG11</strain>
    </source>
</reference>
<evidence type="ECO:0000256" key="3">
    <source>
        <dbReference type="ARBA" id="ARBA00022692"/>
    </source>
</evidence>
<feature type="transmembrane region" description="Helical" evidence="8">
    <location>
        <begin position="455"/>
        <end position="477"/>
    </location>
</feature>
<feature type="transmembrane region" description="Helical" evidence="8">
    <location>
        <begin position="498"/>
        <end position="518"/>
    </location>
</feature>
<feature type="transmembrane region" description="Helical" evidence="8">
    <location>
        <begin position="428"/>
        <end position="449"/>
    </location>
</feature>
<keyword evidence="7" id="KW-0175">Coiled coil</keyword>
<evidence type="ECO:0000256" key="7">
    <source>
        <dbReference type="SAM" id="Coils"/>
    </source>
</evidence>
<feature type="transmembrane region" description="Helical" evidence="8">
    <location>
        <begin position="354"/>
        <end position="374"/>
    </location>
</feature>
<protein>
    <recommendedName>
        <fullName evidence="9">Peptidase S54 rhomboid domain-containing protein</fullName>
    </recommendedName>
</protein>
<dbReference type="SUPFAM" id="SSF144091">
    <property type="entry name" value="Rhomboid-like"/>
    <property type="match status" value="1"/>
</dbReference>
<dbReference type="GO" id="GO:0006465">
    <property type="term" value="P:signal peptide processing"/>
    <property type="evidence" value="ECO:0007669"/>
    <property type="project" value="TreeGrafter"/>
</dbReference>
<feature type="domain" description="Peptidase S54 rhomboid" evidence="9">
    <location>
        <begin position="398"/>
        <end position="556"/>
    </location>
</feature>
<feature type="transmembrane region" description="Helical" evidence="8">
    <location>
        <begin position="316"/>
        <end position="334"/>
    </location>
</feature>
<dbReference type="PANTHER" id="PTHR43731:SF14">
    <property type="entry name" value="PRESENILIN-ASSOCIATED RHOMBOID-LIKE PROTEIN, MITOCHONDRIAL"/>
    <property type="match status" value="1"/>
</dbReference>
<dbReference type="Proteomes" id="UP000042958">
    <property type="component" value="Unassembled WGS sequence"/>
</dbReference>
<keyword evidence="3 8" id="KW-0812">Transmembrane</keyword>
<evidence type="ECO:0000313" key="11">
    <source>
        <dbReference type="Proteomes" id="UP000042958"/>
    </source>
</evidence>